<feature type="signal peptide" evidence="2">
    <location>
        <begin position="1"/>
        <end position="23"/>
    </location>
</feature>
<dbReference type="Pfam" id="PF21827">
    <property type="entry name" value="New_glue"/>
    <property type="match status" value="1"/>
</dbReference>
<keyword evidence="2" id="KW-0732">Signal</keyword>
<sequence length="128" mass="13787">MKSFTIVLTCAVLAVFFIRSSDAVACSTTVTTDCTDCSETANADEPDCTTTTTTTTTTEAAVTLKPSRRMVVSVSNLKYTNVRRIRVNRNGSSSSSSSSSGTSSSTRNSRRTNNRSSRRGRNVRVLRG</sequence>
<dbReference type="GeneID" id="117574417"/>
<accession>A0A6P8XD15</accession>
<dbReference type="Proteomes" id="UP000515160">
    <property type="component" value="Chromosome 2R"/>
</dbReference>
<name>A0A6P8XD15_DROAB</name>
<dbReference type="InterPro" id="IPR054054">
    <property type="entry name" value="Ng_1-3-like"/>
</dbReference>
<organism evidence="3 4">
    <name type="scientific">Drosophila albomicans</name>
    <name type="common">Fruit fly</name>
    <dbReference type="NCBI Taxonomy" id="7291"/>
    <lineage>
        <taxon>Eukaryota</taxon>
        <taxon>Metazoa</taxon>
        <taxon>Ecdysozoa</taxon>
        <taxon>Arthropoda</taxon>
        <taxon>Hexapoda</taxon>
        <taxon>Insecta</taxon>
        <taxon>Pterygota</taxon>
        <taxon>Neoptera</taxon>
        <taxon>Endopterygota</taxon>
        <taxon>Diptera</taxon>
        <taxon>Brachycera</taxon>
        <taxon>Muscomorpha</taxon>
        <taxon>Ephydroidea</taxon>
        <taxon>Drosophilidae</taxon>
        <taxon>Drosophila</taxon>
    </lineage>
</organism>
<feature type="region of interest" description="Disordered" evidence="1">
    <location>
        <begin position="83"/>
        <end position="128"/>
    </location>
</feature>
<dbReference type="AlphaFoldDB" id="A0A6P8XD15"/>
<evidence type="ECO:0000313" key="3">
    <source>
        <dbReference type="Proteomes" id="UP000515160"/>
    </source>
</evidence>
<evidence type="ECO:0000256" key="1">
    <source>
        <dbReference type="SAM" id="MobiDB-lite"/>
    </source>
</evidence>
<evidence type="ECO:0000256" key="2">
    <source>
        <dbReference type="SAM" id="SignalP"/>
    </source>
</evidence>
<evidence type="ECO:0000313" key="4">
    <source>
        <dbReference type="RefSeq" id="XP_034114146.1"/>
    </source>
</evidence>
<feature type="chain" id="PRO_5027863500" evidence="2">
    <location>
        <begin position="24"/>
        <end position="128"/>
    </location>
</feature>
<dbReference type="RefSeq" id="XP_034114146.1">
    <property type="nucleotide sequence ID" value="XM_034258255.1"/>
</dbReference>
<gene>
    <name evidence="4" type="primary">LOC117574417</name>
</gene>
<keyword evidence="3" id="KW-1185">Reference proteome</keyword>
<reference evidence="4" key="1">
    <citation type="submission" date="2025-08" db="UniProtKB">
        <authorList>
            <consortium name="RefSeq"/>
        </authorList>
    </citation>
    <scope>IDENTIFICATION</scope>
    <source>
        <strain evidence="4">15112-1751.03</strain>
        <tissue evidence="4">Whole Adult</tissue>
    </source>
</reference>
<proteinExistence type="predicted"/>
<protein>
    <submittedName>
        <fullName evidence="4">Protein new-glue 3-like</fullName>
    </submittedName>
</protein>
<feature type="compositionally biased region" description="Basic residues" evidence="1">
    <location>
        <begin position="108"/>
        <end position="128"/>
    </location>
</feature>
<feature type="compositionally biased region" description="Low complexity" evidence="1">
    <location>
        <begin position="88"/>
        <end position="107"/>
    </location>
</feature>